<evidence type="ECO:0000313" key="1">
    <source>
        <dbReference type="EMBL" id="NNM73574.1"/>
    </source>
</evidence>
<dbReference type="Pfam" id="PF05159">
    <property type="entry name" value="Capsule_synth"/>
    <property type="match status" value="2"/>
</dbReference>
<evidence type="ECO:0000313" key="2">
    <source>
        <dbReference type="Proteomes" id="UP000564885"/>
    </source>
</evidence>
<dbReference type="RefSeq" id="WP_171219081.1">
    <property type="nucleotide sequence ID" value="NZ_JABEPP010000004.1"/>
</dbReference>
<name>A0A849I754_9HYPH</name>
<protein>
    <submittedName>
        <fullName evidence="1">Capsular biosynthesis protein</fullName>
    </submittedName>
</protein>
<dbReference type="CDD" id="cd16439">
    <property type="entry name" value="beta_Kdo_transferase_KpsC_2"/>
    <property type="match status" value="1"/>
</dbReference>
<reference evidence="1 2" key="1">
    <citation type="submission" date="2020-04" db="EMBL/GenBank/DDBJ databases">
        <title>Enterovirga sp. isolate from soil.</title>
        <authorList>
            <person name="Chea S."/>
            <person name="Kim D.-U."/>
        </authorList>
    </citation>
    <scope>NUCLEOTIDE SEQUENCE [LARGE SCALE GENOMIC DNA]</scope>
    <source>
        <strain evidence="1 2">DB1703</strain>
    </source>
</reference>
<proteinExistence type="predicted"/>
<organism evidence="1 2">
    <name type="scientific">Enterovirga aerilata</name>
    <dbReference type="NCBI Taxonomy" id="2730920"/>
    <lineage>
        <taxon>Bacteria</taxon>
        <taxon>Pseudomonadati</taxon>
        <taxon>Pseudomonadota</taxon>
        <taxon>Alphaproteobacteria</taxon>
        <taxon>Hyphomicrobiales</taxon>
        <taxon>Methylobacteriaceae</taxon>
        <taxon>Enterovirga</taxon>
    </lineage>
</organism>
<dbReference type="EMBL" id="JABEPP010000004">
    <property type="protein sequence ID" value="NNM73574.1"/>
    <property type="molecule type" value="Genomic_DNA"/>
</dbReference>
<keyword evidence="2" id="KW-1185">Reference proteome</keyword>
<dbReference type="InterPro" id="IPR007833">
    <property type="entry name" value="Capsule_polysaccharide_synth"/>
</dbReference>
<sequence length="638" mass="68901">MNERLGILSRDLWALRDDISGLLGCEIVWAPAAIGRLDGVLGWAGGTGMLARRFATLARVPFRPVSTGPLRSVRPRPDSPPLSLVVAGRPPRVSRVGPAEGLAALRRLRLSWRNDGRDRLPFDPAGRGLVLVGAGSARDRALLRRAALDNPGSRLAVMADARRPAALAATVARAHAGALAVAGVSPWALLDAARRVYAPPGGELAVLARLAGRELDGLSDGGTAEAVFARHFLDEPVYLDAWTRRETDFLTAADQLAWQRDRFRENDRRSYCVGVSRWKAGQVARFLDGPDGPAVKVRSDRAAVRRAVAAGGRIVAWETRMPARLEAAAAEAGLPLLRMEDGFLRSVGLGAAFLPGASCVLDSRGIYYDPRRESDLEHILATAEFGPDVLARAAALRREVVALRLSKYNVGRHASLDDFPAGGQVVLVPGQVEDDASVLLGSPRTPGNLALLRAARARNPGAFIVFKPHPDVEAGLRRGRLSPAQMAEFADRVVRDVAIVDLLDRVDAVETMTSLAGFEALLRGRRTVVHGRPFYAGWGLTEDLDPPPRRTRRLALDELVAGALILYPRYVDPATGQRCPPEVLVRRLAEARDAAQHKPAARAAARAAYVRARHALLTPIGRLLRQMKGAVRNPARPE</sequence>
<accession>A0A849I754</accession>
<dbReference type="GO" id="GO:0015774">
    <property type="term" value="P:polysaccharide transport"/>
    <property type="evidence" value="ECO:0007669"/>
    <property type="project" value="InterPro"/>
</dbReference>
<comment type="caution">
    <text evidence="1">The sequence shown here is derived from an EMBL/GenBank/DDBJ whole genome shotgun (WGS) entry which is preliminary data.</text>
</comment>
<dbReference type="Proteomes" id="UP000564885">
    <property type="component" value="Unassembled WGS sequence"/>
</dbReference>
<dbReference type="GO" id="GO:0000271">
    <property type="term" value="P:polysaccharide biosynthetic process"/>
    <property type="evidence" value="ECO:0007669"/>
    <property type="project" value="InterPro"/>
</dbReference>
<gene>
    <name evidence="1" type="ORF">HJG44_14395</name>
</gene>
<dbReference type="AlphaFoldDB" id="A0A849I754"/>